<dbReference type="EMBL" id="JBJJXI010000111">
    <property type="protein sequence ID" value="KAL3391214.1"/>
    <property type="molecule type" value="Genomic_DNA"/>
</dbReference>
<keyword evidence="2" id="KW-1185">Reference proteome</keyword>
<reference evidence="1 2" key="1">
    <citation type="journal article" date="2024" name="bioRxiv">
        <title>A reference genome for Trichogramma kaykai: A tiny desert-dwelling parasitoid wasp with competing sex-ratio distorters.</title>
        <authorList>
            <person name="Culotta J."/>
            <person name="Lindsey A.R."/>
        </authorList>
    </citation>
    <scope>NUCLEOTIDE SEQUENCE [LARGE SCALE GENOMIC DNA]</scope>
    <source>
        <strain evidence="1 2">KSX58</strain>
    </source>
</reference>
<comment type="caution">
    <text evidence="1">The sequence shown here is derived from an EMBL/GenBank/DDBJ whole genome shotgun (WGS) entry which is preliminary data.</text>
</comment>
<organism evidence="1 2">
    <name type="scientific">Trichogramma kaykai</name>
    <dbReference type="NCBI Taxonomy" id="54128"/>
    <lineage>
        <taxon>Eukaryota</taxon>
        <taxon>Metazoa</taxon>
        <taxon>Ecdysozoa</taxon>
        <taxon>Arthropoda</taxon>
        <taxon>Hexapoda</taxon>
        <taxon>Insecta</taxon>
        <taxon>Pterygota</taxon>
        <taxon>Neoptera</taxon>
        <taxon>Endopterygota</taxon>
        <taxon>Hymenoptera</taxon>
        <taxon>Apocrita</taxon>
        <taxon>Proctotrupomorpha</taxon>
        <taxon>Chalcidoidea</taxon>
        <taxon>Trichogrammatidae</taxon>
        <taxon>Trichogramma</taxon>
    </lineage>
</organism>
<proteinExistence type="predicted"/>
<dbReference type="AlphaFoldDB" id="A0ABD2WE15"/>
<evidence type="ECO:0000313" key="1">
    <source>
        <dbReference type="EMBL" id="KAL3391214.1"/>
    </source>
</evidence>
<name>A0ABD2WE15_9HYME</name>
<protein>
    <recommendedName>
        <fullName evidence="3">Secreted protein</fullName>
    </recommendedName>
</protein>
<evidence type="ECO:0008006" key="3">
    <source>
        <dbReference type="Google" id="ProtNLM"/>
    </source>
</evidence>
<sequence>MYGVLHSRRDSSLRPVLSCKLCVIYTHTFCIGSSSNSSSSSSRVTCGSCAVHSSNSGGCSATRWLASRFRAIDPSRPGCRSSSSQCACSATVQNVYRFPRKMLIR</sequence>
<evidence type="ECO:0000313" key="2">
    <source>
        <dbReference type="Proteomes" id="UP001627154"/>
    </source>
</evidence>
<accession>A0ABD2WE15</accession>
<dbReference type="Proteomes" id="UP001627154">
    <property type="component" value="Unassembled WGS sequence"/>
</dbReference>
<gene>
    <name evidence="1" type="ORF">TKK_013956</name>
</gene>